<dbReference type="InParanoid" id="A0A672F7T2"/>
<dbReference type="Proteomes" id="UP000472267">
    <property type="component" value="Unassembled WGS sequence"/>
</dbReference>
<feature type="compositionally biased region" description="Basic and acidic residues" evidence="10">
    <location>
        <begin position="23"/>
        <end position="35"/>
    </location>
</feature>
<keyword evidence="4" id="KW-0597">Phosphoprotein</keyword>
<protein>
    <submittedName>
        <fullName evidence="11">Radial spoke head 3</fullName>
    </submittedName>
</protein>
<reference evidence="11" key="2">
    <citation type="submission" date="2025-09" db="UniProtKB">
        <authorList>
            <consortium name="Ensembl"/>
        </authorList>
    </citation>
    <scope>IDENTIFICATION</scope>
</reference>
<evidence type="ECO:0000256" key="3">
    <source>
        <dbReference type="ARBA" id="ARBA00022490"/>
    </source>
</evidence>
<keyword evidence="9" id="KW-0175">Coiled coil</keyword>
<dbReference type="PANTHER" id="PTHR21648:SF0">
    <property type="entry name" value="RADIAL SPOKE HEAD PROTEIN 3 HOMOLOG"/>
    <property type="match status" value="1"/>
</dbReference>
<reference evidence="11" key="1">
    <citation type="submission" date="2025-08" db="UniProtKB">
        <authorList>
            <consortium name="Ensembl"/>
        </authorList>
    </citation>
    <scope>IDENTIFICATION</scope>
</reference>
<comment type="subcellular location">
    <subcellularLocation>
        <location evidence="1">Cytoplasm</location>
        <location evidence="1">Cytoskeleton</location>
        <location evidence="1">Flagellum axoneme</location>
    </subcellularLocation>
</comment>
<feature type="compositionally biased region" description="Basic residues" evidence="10">
    <location>
        <begin position="1"/>
        <end position="10"/>
    </location>
</feature>
<dbReference type="GO" id="GO:0005929">
    <property type="term" value="C:cilium"/>
    <property type="evidence" value="ECO:0007669"/>
    <property type="project" value="TreeGrafter"/>
</dbReference>
<comment type="similarity">
    <text evidence="2">Belongs to the flagellar radial spoke RSP3 family.</text>
</comment>
<evidence type="ECO:0000256" key="10">
    <source>
        <dbReference type="SAM" id="MobiDB-lite"/>
    </source>
</evidence>
<dbReference type="PANTHER" id="PTHR21648">
    <property type="entry name" value="FLAGELLAR RADIAL SPOKE PROTEIN 3"/>
    <property type="match status" value="1"/>
</dbReference>
<dbReference type="InterPro" id="IPR009290">
    <property type="entry name" value="Radial_spoke_3"/>
</dbReference>
<keyword evidence="7" id="KW-0206">Cytoskeleton</keyword>
<evidence type="ECO:0000256" key="2">
    <source>
        <dbReference type="ARBA" id="ARBA00006737"/>
    </source>
</evidence>
<dbReference type="Ensembl" id="ENSSFAT00005002305.1">
    <property type="protein sequence ID" value="ENSSFAP00005002163.1"/>
    <property type="gene ID" value="ENSSFAG00005001437.1"/>
</dbReference>
<evidence type="ECO:0000256" key="6">
    <source>
        <dbReference type="ARBA" id="ARBA00023069"/>
    </source>
</evidence>
<accession>A0A672F7T2</accession>
<gene>
    <name evidence="11" type="primary">LOC115382990</name>
</gene>
<evidence type="ECO:0000313" key="11">
    <source>
        <dbReference type="Ensembl" id="ENSSFAP00005002163.1"/>
    </source>
</evidence>
<keyword evidence="6" id="KW-0969">Cilium</keyword>
<dbReference type="FunCoup" id="A0A672F7T2">
    <property type="interactions" value="73"/>
</dbReference>
<evidence type="ECO:0000313" key="12">
    <source>
        <dbReference type="Proteomes" id="UP000472267"/>
    </source>
</evidence>
<evidence type="ECO:0000256" key="7">
    <source>
        <dbReference type="ARBA" id="ARBA00023212"/>
    </source>
</evidence>
<name>A0A672F7T2_SALFA</name>
<proteinExistence type="inferred from homology"/>
<keyword evidence="5" id="KW-0282">Flagellum</keyword>
<keyword evidence="12" id="KW-1185">Reference proteome</keyword>
<dbReference type="Pfam" id="PF06098">
    <property type="entry name" value="Radial_spoke_3"/>
    <property type="match status" value="1"/>
</dbReference>
<dbReference type="OMA" id="IKEPAPY"/>
<evidence type="ECO:0000256" key="8">
    <source>
        <dbReference type="ARBA" id="ARBA00023273"/>
    </source>
</evidence>
<feature type="compositionally biased region" description="Basic and acidic residues" evidence="10">
    <location>
        <begin position="64"/>
        <end position="73"/>
    </location>
</feature>
<organism evidence="11 12">
    <name type="scientific">Salarias fasciatus</name>
    <name type="common">Jewelled blenny</name>
    <name type="synonym">Blennius fasciatus</name>
    <dbReference type="NCBI Taxonomy" id="181472"/>
    <lineage>
        <taxon>Eukaryota</taxon>
        <taxon>Metazoa</taxon>
        <taxon>Chordata</taxon>
        <taxon>Craniata</taxon>
        <taxon>Vertebrata</taxon>
        <taxon>Euteleostomi</taxon>
        <taxon>Actinopterygii</taxon>
        <taxon>Neopterygii</taxon>
        <taxon>Teleostei</taxon>
        <taxon>Neoteleostei</taxon>
        <taxon>Acanthomorphata</taxon>
        <taxon>Ovalentaria</taxon>
        <taxon>Blenniimorphae</taxon>
        <taxon>Blenniiformes</taxon>
        <taxon>Blennioidei</taxon>
        <taxon>Blenniidae</taxon>
        <taxon>Salariinae</taxon>
        <taxon>Salarias</taxon>
    </lineage>
</organism>
<evidence type="ECO:0000256" key="5">
    <source>
        <dbReference type="ARBA" id="ARBA00022846"/>
    </source>
</evidence>
<evidence type="ECO:0000256" key="1">
    <source>
        <dbReference type="ARBA" id="ARBA00004611"/>
    </source>
</evidence>
<sequence length="335" mass="38712">IMAFAPHHRRDGGGLYSFSSRPRAVESRPRYREPPPARSMQRAHGNIMYDRRVVRGNTYGRHTGRPDPAETRRQPAVRQRSPAQRAAREQLRGSSPEALLGRKHVHMQTERYLEELSEVLVSENAECQTDAFLDRPASPLFVPAKSGKDVATQIEEGDLFDFDVEVQPVLEVLVGKVMEQSLLEVMEEEELASLKAQQRTFEELRNSRLAEVQRLQEQERRHSQERERRIAQQKEVLRKEKETAEKIAARAITQQYLAGLQPAVFSSLRGHGFFYDPVERDVETNFFPWLMAEVNDTLRKRSTARQTLDNLIQDVCRKRVEAFMELEAQQHTNDP</sequence>
<keyword evidence="8" id="KW-0966">Cell projection</keyword>
<evidence type="ECO:0000256" key="4">
    <source>
        <dbReference type="ARBA" id="ARBA00022553"/>
    </source>
</evidence>
<dbReference type="AlphaFoldDB" id="A0A672F7T2"/>
<feature type="region of interest" description="Disordered" evidence="10">
    <location>
        <begin position="1"/>
        <end position="94"/>
    </location>
</feature>
<feature type="coiled-coil region" evidence="9">
    <location>
        <begin position="201"/>
        <end position="254"/>
    </location>
</feature>
<evidence type="ECO:0000256" key="9">
    <source>
        <dbReference type="SAM" id="Coils"/>
    </source>
</evidence>
<keyword evidence="3" id="KW-0963">Cytoplasm</keyword>